<name>A0A1F4UX15_UNCKA</name>
<accession>A0A1F4UX15</accession>
<comment type="caution">
    <text evidence="1">The sequence shown here is derived from an EMBL/GenBank/DDBJ whole genome shotgun (WGS) entry which is preliminary data.</text>
</comment>
<protein>
    <recommendedName>
        <fullName evidence="3">Diacylglycerol glucosyltransferase N-terminal domain-containing protein</fullName>
    </recommendedName>
</protein>
<dbReference type="EMBL" id="MEVF01000021">
    <property type="protein sequence ID" value="OGC49479.1"/>
    <property type="molecule type" value="Genomic_DNA"/>
</dbReference>
<sequence>MSISAQSLKNLTDKKTVIIMAYAKAGLGHLRVTNALYNELPKEAFIALLRSADTSTEHLHRITSAHKFTRSIMESTQNGLLENVFTKLYKAFLKQNTDIVYNQISAILTQRMEVPKQVVIVATHFGLAHQISYIKRKLEKDNNIKVYLIVQVTDDSPQKVWYVEGADIIFTPSEHTKNKLESYANISNNKYLHAQQDKKPKFIAINYPLAPDLFKNLKENELEDKIKQVDIIHKSEINVMVPISGAAVGMDFYIKLLPMIYSLNNRIRFYIAVKHAPFTKDFIQKISSLDYVKVFTSGDYRDIVDIYDELYKLMTFSIEISKPSEQAFKCLLNPRQRGGVFMFFANPVGRQEFDNLAYLRRERLIPSEAENKLLWKDHNSVFDNKSLPELIKASRGLELPFHSEASAVFINKCINSGLIKNALEHQKFKNYANGAEIFWKTVDDLLERNPPSITTII</sequence>
<reference evidence="1 2" key="1">
    <citation type="journal article" date="2016" name="Nat. Commun.">
        <title>Thousands of microbial genomes shed light on interconnected biogeochemical processes in an aquifer system.</title>
        <authorList>
            <person name="Anantharaman K."/>
            <person name="Brown C.T."/>
            <person name="Hug L.A."/>
            <person name="Sharon I."/>
            <person name="Castelle C.J."/>
            <person name="Probst A.J."/>
            <person name="Thomas B.C."/>
            <person name="Singh A."/>
            <person name="Wilkins M.J."/>
            <person name="Karaoz U."/>
            <person name="Brodie E.L."/>
            <person name="Williams K.H."/>
            <person name="Hubbard S.S."/>
            <person name="Banfield J.F."/>
        </authorList>
    </citation>
    <scope>NUCLEOTIDE SEQUENCE [LARGE SCALE GENOMIC DNA]</scope>
</reference>
<evidence type="ECO:0008006" key="3">
    <source>
        <dbReference type="Google" id="ProtNLM"/>
    </source>
</evidence>
<dbReference type="Proteomes" id="UP000177458">
    <property type="component" value="Unassembled WGS sequence"/>
</dbReference>
<evidence type="ECO:0000313" key="1">
    <source>
        <dbReference type="EMBL" id="OGC49479.1"/>
    </source>
</evidence>
<proteinExistence type="predicted"/>
<organism evidence="1 2">
    <name type="scientific">candidate division WWE3 bacterium RIFCSPLOWO2_01_FULL_37_15</name>
    <dbReference type="NCBI Taxonomy" id="1802622"/>
    <lineage>
        <taxon>Bacteria</taxon>
        <taxon>Katanobacteria</taxon>
    </lineage>
</organism>
<dbReference type="AlphaFoldDB" id="A0A1F4UX15"/>
<evidence type="ECO:0000313" key="2">
    <source>
        <dbReference type="Proteomes" id="UP000177458"/>
    </source>
</evidence>
<gene>
    <name evidence="1" type="ORF">A3A69_00780</name>
</gene>